<protein>
    <submittedName>
        <fullName evidence="3">Uncharacterized protein</fullName>
    </submittedName>
</protein>
<evidence type="ECO:0000313" key="3">
    <source>
        <dbReference type="EMBL" id="RLU22364.1"/>
    </source>
</evidence>
<feature type="region of interest" description="Disordered" evidence="2">
    <location>
        <begin position="1"/>
        <end position="40"/>
    </location>
</feature>
<evidence type="ECO:0000256" key="1">
    <source>
        <dbReference type="SAM" id="Coils"/>
    </source>
</evidence>
<evidence type="ECO:0000313" key="4">
    <source>
        <dbReference type="Proteomes" id="UP000279307"/>
    </source>
</evidence>
<name>A0A3L8DPL3_OOCBI</name>
<feature type="non-terminal residue" evidence="3">
    <location>
        <position position="1"/>
    </location>
</feature>
<feature type="coiled-coil region" evidence="1">
    <location>
        <begin position="64"/>
        <end position="98"/>
    </location>
</feature>
<dbReference type="Proteomes" id="UP000279307">
    <property type="component" value="Chromosome 5"/>
</dbReference>
<dbReference type="EMBL" id="QOIP01000005">
    <property type="protein sequence ID" value="RLU22364.1"/>
    <property type="molecule type" value="Genomic_DNA"/>
</dbReference>
<comment type="caution">
    <text evidence="3">The sequence shown here is derived from an EMBL/GenBank/DDBJ whole genome shotgun (WGS) entry which is preliminary data.</text>
</comment>
<sequence length="196" mass="22466">EGHISPNCPKRGANTKTTSHLIEKDREAESEEGASSTTTIHVSDMRVLDKDRACIEKSKTDKELRQYIEKLVAIDKTLEQERNELRDTAKLVNRAVHEYNKIQYDKRHKKPTKYSEGDFVLIKVLQHKPGTNQKLVSKYKGPYQIKRVLKKNRFVVTAIPGYNLTQRPLNTILSADKIKPWIKIADVASSEPNETL</sequence>
<gene>
    <name evidence="3" type="ORF">DMN91_004642</name>
</gene>
<dbReference type="OrthoDB" id="7551493at2759"/>
<dbReference type="AlphaFoldDB" id="A0A3L8DPL3"/>
<proteinExistence type="predicted"/>
<accession>A0A3L8DPL3</accession>
<evidence type="ECO:0000256" key="2">
    <source>
        <dbReference type="SAM" id="MobiDB-lite"/>
    </source>
</evidence>
<organism evidence="3 4">
    <name type="scientific">Ooceraea biroi</name>
    <name type="common">Clonal raider ant</name>
    <name type="synonym">Cerapachys biroi</name>
    <dbReference type="NCBI Taxonomy" id="2015173"/>
    <lineage>
        <taxon>Eukaryota</taxon>
        <taxon>Metazoa</taxon>
        <taxon>Ecdysozoa</taxon>
        <taxon>Arthropoda</taxon>
        <taxon>Hexapoda</taxon>
        <taxon>Insecta</taxon>
        <taxon>Pterygota</taxon>
        <taxon>Neoptera</taxon>
        <taxon>Endopterygota</taxon>
        <taxon>Hymenoptera</taxon>
        <taxon>Apocrita</taxon>
        <taxon>Aculeata</taxon>
        <taxon>Formicoidea</taxon>
        <taxon>Formicidae</taxon>
        <taxon>Dorylinae</taxon>
        <taxon>Ooceraea</taxon>
    </lineage>
</organism>
<keyword evidence="1" id="KW-0175">Coiled coil</keyword>
<reference evidence="3 4" key="1">
    <citation type="journal article" date="2018" name="Genome Res.">
        <title>The genomic architecture and molecular evolution of ant odorant receptors.</title>
        <authorList>
            <person name="McKenzie S.K."/>
            <person name="Kronauer D.J.C."/>
        </authorList>
    </citation>
    <scope>NUCLEOTIDE SEQUENCE [LARGE SCALE GENOMIC DNA]</scope>
    <source>
        <strain evidence="3">Clonal line C1</strain>
    </source>
</reference>